<evidence type="ECO:0008006" key="3">
    <source>
        <dbReference type="Google" id="ProtNLM"/>
    </source>
</evidence>
<keyword evidence="2" id="KW-1185">Reference proteome</keyword>
<sequence length="293" mass="34000">MNNFKYYRFTNNDEKSDDSTDLSKQLYKVTGHHANDYINPVINPGGDLYTILSDESEFKGNYGVCLVMMPFLATDFLNRIEKQLEDLTLQFGIKKIHFTDIYGSKQLKNRRDEFISSYAEVVNQIPKVALFIGKNKEELFTEVNEKVMSNEEIYFTLFWNNFERIITIPNTQNNIYHISVEQEYSLDGKIENIADVTFRKLYSGIEQMYPKFPSQYISICKHPHFHSKTALLYSSLADLAAYVPNKIQQKIDSGIPKQKIIKNFKSELNLIKVVFQNYSGIGSEELVQIINES</sequence>
<dbReference type="Proteomes" id="UP001174205">
    <property type="component" value="Unassembled WGS sequence"/>
</dbReference>
<name>A0ABT8J7Q8_9BACL</name>
<dbReference type="RefSeq" id="WP_301245173.1">
    <property type="nucleotide sequence ID" value="NZ_JAROCD010000002.1"/>
</dbReference>
<accession>A0ABT8J7Q8</accession>
<protein>
    <recommendedName>
        <fullName evidence="3">DUF3800 domain-containing protein</fullName>
    </recommendedName>
</protein>
<organism evidence="1 2">
    <name type="scientific">Paenibacillus vandeheii</name>
    <dbReference type="NCBI Taxonomy" id="3035917"/>
    <lineage>
        <taxon>Bacteria</taxon>
        <taxon>Bacillati</taxon>
        <taxon>Bacillota</taxon>
        <taxon>Bacilli</taxon>
        <taxon>Bacillales</taxon>
        <taxon>Paenibacillaceae</taxon>
        <taxon>Paenibacillus</taxon>
    </lineage>
</organism>
<evidence type="ECO:0000313" key="2">
    <source>
        <dbReference type="Proteomes" id="UP001174205"/>
    </source>
</evidence>
<gene>
    <name evidence="1" type="ORF">P5G61_05445</name>
</gene>
<evidence type="ECO:0000313" key="1">
    <source>
        <dbReference type="EMBL" id="MDN4600661.1"/>
    </source>
</evidence>
<proteinExistence type="predicted"/>
<reference evidence="1" key="1">
    <citation type="submission" date="2023-03" db="EMBL/GenBank/DDBJ databases">
        <title>MT1 and MT2 Draft Genomes of Novel Species.</title>
        <authorList>
            <person name="Venkateswaran K."/>
        </authorList>
    </citation>
    <scope>NUCLEOTIDE SEQUENCE</scope>
    <source>
        <strain evidence="1">F6_3S_P_1C</strain>
    </source>
</reference>
<dbReference type="EMBL" id="JAROCD010000002">
    <property type="protein sequence ID" value="MDN4600661.1"/>
    <property type="molecule type" value="Genomic_DNA"/>
</dbReference>
<comment type="caution">
    <text evidence="1">The sequence shown here is derived from an EMBL/GenBank/DDBJ whole genome shotgun (WGS) entry which is preliminary data.</text>
</comment>